<dbReference type="InterPro" id="IPR052122">
    <property type="entry name" value="Intracell_Traff_Signaling_Reg"/>
</dbReference>
<feature type="region of interest" description="Disordered" evidence="3">
    <location>
        <begin position="356"/>
        <end position="384"/>
    </location>
</feature>
<protein>
    <submittedName>
        <fullName evidence="4">Uncharacterized protein</fullName>
    </submittedName>
</protein>
<gene>
    <name evidence="4" type="ORF">NQ314_008624</name>
</gene>
<feature type="compositionally biased region" description="Low complexity" evidence="3">
    <location>
        <begin position="220"/>
        <end position="233"/>
    </location>
</feature>
<evidence type="ECO:0000256" key="3">
    <source>
        <dbReference type="SAM" id="MobiDB-lite"/>
    </source>
</evidence>
<evidence type="ECO:0000256" key="2">
    <source>
        <dbReference type="ARBA" id="ARBA00022490"/>
    </source>
</evidence>
<reference evidence="4" key="1">
    <citation type="journal article" date="2023" name="Insect Mol. Biol.">
        <title>Genome sequencing provides insights into the evolution of gene families encoding plant cell wall-degrading enzymes in longhorned beetles.</title>
        <authorList>
            <person name="Shin N.R."/>
            <person name="Okamura Y."/>
            <person name="Kirsch R."/>
            <person name="Pauchet Y."/>
        </authorList>
    </citation>
    <scope>NUCLEOTIDE SEQUENCE</scope>
    <source>
        <strain evidence="4">RBIC_L_NR</strain>
    </source>
</reference>
<evidence type="ECO:0000313" key="5">
    <source>
        <dbReference type="Proteomes" id="UP001162156"/>
    </source>
</evidence>
<feature type="non-terminal residue" evidence="4">
    <location>
        <position position="431"/>
    </location>
</feature>
<feature type="region of interest" description="Disordered" evidence="3">
    <location>
        <begin position="20"/>
        <end position="42"/>
    </location>
</feature>
<dbReference type="Proteomes" id="UP001162156">
    <property type="component" value="Unassembled WGS sequence"/>
</dbReference>
<keyword evidence="2" id="KW-0963">Cytoplasm</keyword>
<evidence type="ECO:0000313" key="4">
    <source>
        <dbReference type="EMBL" id="KAJ8947375.1"/>
    </source>
</evidence>
<dbReference type="GO" id="GO:0005737">
    <property type="term" value="C:cytoplasm"/>
    <property type="evidence" value="ECO:0007669"/>
    <property type="project" value="UniProtKB-SubCell"/>
</dbReference>
<organism evidence="4 5">
    <name type="scientific">Rhamnusium bicolor</name>
    <dbReference type="NCBI Taxonomy" id="1586634"/>
    <lineage>
        <taxon>Eukaryota</taxon>
        <taxon>Metazoa</taxon>
        <taxon>Ecdysozoa</taxon>
        <taxon>Arthropoda</taxon>
        <taxon>Hexapoda</taxon>
        <taxon>Insecta</taxon>
        <taxon>Pterygota</taxon>
        <taxon>Neoptera</taxon>
        <taxon>Endopterygota</taxon>
        <taxon>Coleoptera</taxon>
        <taxon>Polyphaga</taxon>
        <taxon>Cucujiformia</taxon>
        <taxon>Chrysomeloidea</taxon>
        <taxon>Cerambycidae</taxon>
        <taxon>Lepturinae</taxon>
        <taxon>Rhagiini</taxon>
        <taxon>Rhamnusium</taxon>
    </lineage>
</organism>
<dbReference type="AlphaFoldDB" id="A0AAV8YA91"/>
<evidence type="ECO:0000256" key="1">
    <source>
        <dbReference type="ARBA" id="ARBA00004496"/>
    </source>
</evidence>
<dbReference type="EMBL" id="JANEYF010002379">
    <property type="protein sequence ID" value="KAJ8947375.1"/>
    <property type="molecule type" value="Genomic_DNA"/>
</dbReference>
<dbReference type="PANTHER" id="PTHR15963:SF5">
    <property type="entry name" value="SHORT SPINDLE 6, ISOFORM A"/>
    <property type="match status" value="1"/>
</dbReference>
<feature type="compositionally biased region" description="Low complexity" evidence="3">
    <location>
        <begin position="356"/>
        <end position="367"/>
    </location>
</feature>
<comment type="caution">
    <text evidence="4">The sequence shown here is derived from an EMBL/GenBank/DDBJ whole genome shotgun (WGS) entry which is preliminary data.</text>
</comment>
<proteinExistence type="predicted"/>
<feature type="compositionally biased region" description="Polar residues" evidence="3">
    <location>
        <begin position="31"/>
        <end position="42"/>
    </location>
</feature>
<keyword evidence="5" id="KW-1185">Reference proteome</keyword>
<feature type="region of interest" description="Disordered" evidence="3">
    <location>
        <begin position="183"/>
        <end position="233"/>
    </location>
</feature>
<name>A0AAV8YA91_9CUCU</name>
<feature type="compositionally biased region" description="Polar residues" evidence="3">
    <location>
        <begin position="373"/>
        <end position="384"/>
    </location>
</feature>
<dbReference type="PANTHER" id="PTHR15963">
    <property type="entry name" value="GENERAL RECEPTOR FOR PHOSPHOINOSITIDES 1-ASSOCIATED SCAFFOLD PROTEIN-RELATED"/>
    <property type="match status" value="1"/>
</dbReference>
<sequence>MEELERLCIRERQLLEGKWKTHSLPARKKASQTNNGGPPTPTQISYSYCRPTVSTEDVAKVAQQRKQQTPPLIFAYQYLDSHYRYMLHPSTSSSGEYLLTFEPPRYKDQQNFIVKTPCDRKQSRGNQTNMGTLEKQKKAHIPCQSYAGQLCNPCMQAQSNNGDNTSLDAYDLASPCCDPRCVPSNRRRSRSHKDQHRKRDSKTEETQTDPQQQHVRSRPHSQSSQTTPPAQSYSVPRRYFHIGAGLVSQCSLHSCTSSEISNVVPTTVGGESSANSYTTSLSTDTLYWDGSCDTSRQLSIKSTKHEHQRYSQQPQSHEPIYVQYSQVKPKSWDNLATKAFGGYGFGYGYLDTSTKSGQKSSGSSTTGRPHTKAQGTQYFQPTKSTESLLSVPKYTNEALSDSSLSCECLEAVSPGPETAEGRFFQSPRQSV</sequence>
<accession>A0AAV8YA91</accession>
<feature type="compositionally biased region" description="Basic residues" evidence="3">
    <location>
        <begin position="185"/>
        <end position="200"/>
    </location>
</feature>
<comment type="subcellular location">
    <subcellularLocation>
        <location evidence="1">Cytoplasm</location>
    </subcellularLocation>
</comment>